<dbReference type="InterPro" id="IPR036388">
    <property type="entry name" value="WH-like_DNA-bd_sf"/>
</dbReference>
<dbReference type="PANTHER" id="PTHR48111">
    <property type="entry name" value="REGULATOR OF RPOS"/>
    <property type="match status" value="1"/>
</dbReference>
<dbReference type="InterPro" id="IPR016032">
    <property type="entry name" value="Sig_transdc_resp-reg_C-effctor"/>
</dbReference>
<dbReference type="HOGENOM" id="CLU_000445_90_4_6"/>
<dbReference type="PROSITE" id="PS50110">
    <property type="entry name" value="RESPONSE_REGULATORY"/>
    <property type="match status" value="1"/>
</dbReference>
<dbReference type="InterPro" id="IPR001789">
    <property type="entry name" value="Sig_transdc_resp-reg_receiver"/>
</dbReference>
<dbReference type="PANTHER" id="PTHR48111:SF1">
    <property type="entry name" value="TWO-COMPONENT RESPONSE REGULATOR ORR33"/>
    <property type="match status" value="1"/>
</dbReference>
<keyword evidence="5" id="KW-0804">Transcription</keyword>
<dbReference type="SUPFAM" id="SSF46894">
    <property type="entry name" value="C-terminal effector domain of the bipartite response regulators"/>
    <property type="match status" value="1"/>
</dbReference>
<feature type="domain" description="Response regulatory" evidence="8">
    <location>
        <begin position="17"/>
        <end position="133"/>
    </location>
</feature>
<dbReference type="PRINTS" id="PR00038">
    <property type="entry name" value="HTHLUXR"/>
</dbReference>
<evidence type="ECO:0000256" key="3">
    <source>
        <dbReference type="ARBA" id="ARBA00023015"/>
    </source>
</evidence>
<dbReference type="GO" id="GO:0006355">
    <property type="term" value="P:regulation of DNA-templated transcription"/>
    <property type="evidence" value="ECO:0007669"/>
    <property type="project" value="InterPro"/>
</dbReference>
<dbReference type="Pfam" id="PF00072">
    <property type="entry name" value="Response_reg"/>
    <property type="match status" value="1"/>
</dbReference>
<dbReference type="SUPFAM" id="SSF52172">
    <property type="entry name" value="CheY-like"/>
    <property type="match status" value="1"/>
</dbReference>
<keyword evidence="1 6" id="KW-0597">Phosphoprotein</keyword>
<evidence type="ECO:0008006" key="11">
    <source>
        <dbReference type="Google" id="ProtNLM"/>
    </source>
</evidence>
<accession>S3N5T3</accession>
<dbReference type="SMART" id="SM00448">
    <property type="entry name" value="REC"/>
    <property type="match status" value="1"/>
</dbReference>
<keyword evidence="10" id="KW-1185">Reference proteome</keyword>
<dbReference type="PATRIC" id="fig|421052.3.peg.1938"/>
<evidence type="ECO:0000256" key="6">
    <source>
        <dbReference type="PROSITE-ProRule" id="PRU00169"/>
    </source>
</evidence>
<evidence type="ECO:0000256" key="2">
    <source>
        <dbReference type="ARBA" id="ARBA00023012"/>
    </source>
</evidence>
<dbReference type="GO" id="GO:0032993">
    <property type="term" value="C:protein-DNA complex"/>
    <property type="evidence" value="ECO:0007669"/>
    <property type="project" value="TreeGrafter"/>
</dbReference>
<proteinExistence type="predicted"/>
<sequence>MPIHENTMNPLMPSSATILVVDDVPENLGLLYKQLDQAGFQVLLATEGQQAIEIAQSAQPDLILLDVNMPLLNGFECCQQLKAHPLTEYIPVIFMTGWTETEFILKGFQVGCVDYVTKPLNLDEVLARVTTHLAHAKRFKQQQHAIDASQLSVMAVDQDAQLLWQTASCQQCLSAYQLSALKAFIAQWLQHLSQVEQENAAYKIRYQTQPADLQLRLLSSTPTTHIAQTHLIEIKIASGIRDATQTQHYCPMLTAREAEVLYWVSLGKTSKDIGQILNLSPRTVNKHLENIFNKLGVETRTAAVSYLLGQYQQRR</sequence>
<dbReference type="GO" id="GO:0005829">
    <property type="term" value="C:cytosol"/>
    <property type="evidence" value="ECO:0007669"/>
    <property type="project" value="TreeGrafter"/>
</dbReference>
<dbReference type="STRING" id="632955.GCA_000829675_00452"/>
<dbReference type="InterPro" id="IPR039420">
    <property type="entry name" value="WalR-like"/>
</dbReference>
<evidence type="ECO:0000313" key="10">
    <source>
        <dbReference type="Proteomes" id="UP000014568"/>
    </source>
</evidence>
<evidence type="ECO:0000256" key="5">
    <source>
        <dbReference type="ARBA" id="ARBA00023163"/>
    </source>
</evidence>
<evidence type="ECO:0000256" key="1">
    <source>
        <dbReference type="ARBA" id="ARBA00022553"/>
    </source>
</evidence>
<dbReference type="SMART" id="SM00421">
    <property type="entry name" value="HTH_LUXR"/>
    <property type="match status" value="1"/>
</dbReference>
<dbReference type="PROSITE" id="PS50043">
    <property type="entry name" value="HTH_LUXR_2"/>
    <property type="match status" value="1"/>
</dbReference>
<dbReference type="CDD" id="cd19920">
    <property type="entry name" value="REC_PA4781-like"/>
    <property type="match status" value="1"/>
</dbReference>
<dbReference type="GO" id="GO:0000976">
    <property type="term" value="F:transcription cis-regulatory region binding"/>
    <property type="evidence" value="ECO:0007669"/>
    <property type="project" value="TreeGrafter"/>
</dbReference>
<feature type="domain" description="HTH luxR-type" evidence="7">
    <location>
        <begin position="246"/>
        <end position="311"/>
    </location>
</feature>
<protein>
    <recommendedName>
        <fullName evidence="11">Two-component system, NarL family, response regulator</fullName>
    </recommendedName>
</protein>
<keyword evidence="2" id="KW-0902">Two-component regulatory system</keyword>
<feature type="modified residue" description="4-aspartylphosphate" evidence="6">
    <location>
        <position position="66"/>
    </location>
</feature>
<keyword evidence="4" id="KW-0238">DNA-binding</keyword>
<dbReference type="RefSeq" id="WP_016656394.1">
    <property type="nucleotide sequence ID" value="NZ_KE340353.1"/>
</dbReference>
<dbReference type="GO" id="GO:0000156">
    <property type="term" value="F:phosphorelay response regulator activity"/>
    <property type="evidence" value="ECO:0007669"/>
    <property type="project" value="TreeGrafter"/>
</dbReference>
<name>S3N5T3_9GAMM</name>
<evidence type="ECO:0000313" key="9">
    <source>
        <dbReference type="EMBL" id="EPF73828.1"/>
    </source>
</evidence>
<dbReference type="InterPro" id="IPR000792">
    <property type="entry name" value="Tscrpt_reg_LuxR_C"/>
</dbReference>
<organism evidence="9 10">
    <name type="scientific">Acinetobacter rudis CIP 110305</name>
    <dbReference type="NCBI Taxonomy" id="421052"/>
    <lineage>
        <taxon>Bacteria</taxon>
        <taxon>Pseudomonadati</taxon>
        <taxon>Pseudomonadota</taxon>
        <taxon>Gammaproteobacteria</taxon>
        <taxon>Moraxellales</taxon>
        <taxon>Moraxellaceae</taxon>
        <taxon>Acinetobacter</taxon>
    </lineage>
</organism>
<gene>
    <name evidence="9" type="ORF">F945_01987</name>
</gene>
<dbReference type="AlphaFoldDB" id="S3N5T3"/>
<dbReference type="OrthoDB" id="8874570at2"/>
<dbReference type="Proteomes" id="UP000014568">
    <property type="component" value="Unassembled WGS sequence"/>
</dbReference>
<dbReference type="InterPro" id="IPR011006">
    <property type="entry name" value="CheY-like_superfamily"/>
</dbReference>
<dbReference type="Gene3D" id="3.40.50.2300">
    <property type="match status" value="1"/>
</dbReference>
<evidence type="ECO:0000256" key="4">
    <source>
        <dbReference type="ARBA" id="ARBA00023125"/>
    </source>
</evidence>
<comment type="caution">
    <text evidence="9">The sequence shown here is derived from an EMBL/GenBank/DDBJ whole genome shotgun (WGS) entry which is preliminary data.</text>
</comment>
<dbReference type="eggNOG" id="COG2197">
    <property type="taxonomic scope" value="Bacteria"/>
</dbReference>
<dbReference type="Pfam" id="PF00196">
    <property type="entry name" value="GerE"/>
    <property type="match status" value="1"/>
</dbReference>
<dbReference type="PROSITE" id="PS00622">
    <property type="entry name" value="HTH_LUXR_1"/>
    <property type="match status" value="1"/>
</dbReference>
<dbReference type="CDD" id="cd06170">
    <property type="entry name" value="LuxR_C_like"/>
    <property type="match status" value="1"/>
</dbReference>
<dbReference type="EMBL" id="ATGI01000023">
    <property type="protein sequence ID" value="EPF73828.1"/>
    <property type="molecule type" value="Genomic_DNA"/>
</dbReference>
<dbReference type="Gene3D" id="1.10.10.10">
    <property type="entry name" value="Winged helix-like DNA-binding domain superfamily/Winged helix DNA-binding domain"/>
    <property type="match status" value="1"/>
</dbReference>
<reference evidence="9 10" key="1">
    <citation type="submission" date="2013-06" db="EMBL/GenBank/DDBJ databases">
        <title>The Genome Sequence of Acinetobacter rudis CIP 110305.</title>
        <authorList>
            <consortium name="The Broad Institute Genome Sequencing Platform"/>
            <consortium name="The Broad Institute Genome Sequencing Center for Infectious Disease"/>
            <person name="Cerqueira G."/>
            <person name="Feldgarden M."/>
            <person name="Courvalin P."/>
            <person name="Perichon B."/>
            <person name="Grillot-Courvalin C."/>
            <person name="Clermont D."/>
            <person name="Rocha E."/>
            <person name="Yoon E.-J."/>
            <person name="Nemec A."/>
            <person name="Young S.K."/>
            <person name="Zeng Q."/>
            <person name="Gargeya S."/>
            <person name="Fitzgerald M."/>
            <person name="Abouelleil A."/>
            <person name="Alvarado L."/>
            <person name="Berlin A.M."/>
            <person name="Chapman S.B."/>
            <person name="Dewar J."/>
            <person name="Goldberg J."/>
            <person name="Griggs A."/>
            <person name="Gujja S."/>
            <person name="Hansen M."/>
            <person name="Howarth C."/>
            <person name="Imamovic A."/>
            <person name="Larimer J."/>
            <person name="McCowan C."/>
            <person name="Murphy C."/>
            <person name="Pearson M."/>
            <person name="Priest M."/>
            <person name="Roberts A."/>
            <person name="Saif S."/>
            <person name="Shea T."/>
            <person name="Sykes S."/>
            <person name="Wortman J."/>
            <person name="Nusbaum C."/>
            <person name="Birren B."/>
        </authorList>
    </citation>
    <scope>NUCLEOTIDE SEQUENCE [LARGE SCALE GENOMIC DNA]</scope>
    <source>
        <strain evidence="9 10">CIP 110305</strain>
    </source>
</reference>
<keyword evidence="3" id="KW-0805">Transcription regulation</keyword>
<evidence type="ECO:0000259" key="8">
    <source>
        <dbReference type="PROSITE" id="PS50110"/>
    </source>
</evidence>
<evidence type="ECO:0000259" key="7">
    <source>
        <dbReference type="PROSITE" id="PS50043"/>
    </source>
</evidence>